<dbReference type="Proteomes" id="UP001204144">
    <property type="component" value="Unassembled WGS sequence"/>
</dbReference>
<sequence length="107" mass="12638">MVFKKESFIRIFWILVILIGIWLIFIRPEIHIYKLKNNGQKTKGLIYRKSGVGSKGTSRCFYNFVVNGKVYEGFYDNTNLNQNDSIVIIYYLKNPNLNQAKQFVDDY</sequence>
<protein>
    <recommendedName>
        <fullName evidence="4">DUF3592 domain-containing protein</fullName>
    </recommendedName>
</protein>
<organism evidence="2 3">
    <name type="scientific">Lacihabitans soyangensis</name>
    <dbReference type="NCBI Taxonomy" id="869394"/>
    <lineage>
        <taxon>Bacteria</taxon>
        <taxon>Pseudomonadati</taxon>
        <taxon>Bacteroidota</taxon>
        <taxon>Cytophagia</taxon>
        <taxon>Cytophagales</taxon>
        <taxon>Leadbetterellaceae</taxon>
        <taxon>Lacihabitans</taxon>
    </lineage>
</organism>
<proteinExistence type="predicted"/>
<reference evidence="2 3" key="1">
    <citation type="submission" date="2018-11" db="EMBL/GenBank/DDBJ databases">
        <title>Novel bacteria species description.</title>
        <authorList>
            <person name="Han J.-H."/>
        </authorList>
    </citation>
    <scope>NUCLEOTIDE SEQUENCE [LARGE SCALE GENOMIC DNA]</scope>
    <source>
        <strain evidence="2 3">KCTC23259</strain>
    </source>
</reference>
<dbReference type="EMBL" id="RJUF01000004">
    <property type="protein sequence ID" value="MCP9761991.1"/>
    <property type="molecule type" value="Genomic_DNA"/>
</dbReference>
<comment type="caution">
    <text evidence="2">The sequence shown here is derived from an EMBL/GenBank/DDBJ whole genome shotgun (WGS) entry which is preliminary data.</text>
</comment>
<keyword evidence="1" id="KW-0472">Membrane</keyword>
<evidence type="ECO:0008006" key="4">
    <source>
        <dbReference type="Google" id="ProtNLM"/>
    </source>
</evidence>
<keyword evidence="3" id="KW-1185">Reference proteome</keyword>
<evidence type="ECO:0000256" key="1">
    <source>
        <dbReference type="SAM" id="Phobius"/>
    </source>
</evidence>
<evidence type="ECO:0000313" key="2">
    <source>
        <dbReference type="EMBL" id="MCP9761991.1"/>
    </source>
</evidence>
<accession>A0AAE3KT81</accession>
<keyword evidence="1" id="KW-0812">Transmembrane</keyword>
<feature type="transmembrane region" description="Helical" evidence="1">
    <location>
        <begin position="7"/>
        <end position="26"/>
    </location>
</feature>
<dbReference type="AlphaFoldDB" id="A0AAE3KT81"/>
<keyword evidence="1" id="KW-1133">Transmembrane helix</keyword>
<evidence type="ECO:0000313" key="3">
    <source>
        <dbReference type="Proteomes" id="UP001204144"/>
    </source>
</evidence>
<gene>
    <name evidence="2" type="ORF">EGI31_03425</name>
</gene>
<name>A0AAE3KT81_9BACT</name>